<dbReference type="InterPro" id="IPR022637">
    <property type="entry name" value="DNA_polIII_beta_cen"/>
</dbReference>
<keyword evidence="7 10" id="KW-0235">DNA replication</keyword>
<dbReference type="SMART" id="SM00480">
    <property type="entry name" value="POL3Bc"/>
    <property type="match status" value="1"/>
</dbReference>
<evidence type="ECO:0000256" key="6">
    <source>
        <dbReference type="ARBA" id="ARBA00022695"/>
    </source>
</evidence>
<dbReference type="FunFam" id="3.10.150.10:FF:000001">
    <property type="entry name" value="Beta sliding clamp"/>
    <property type="match status" value="1"/>
</dbReference>
<keyword evidence="8 10" id="KW-0239">DNA-directed DNA polymerase</keyword>
<evidence type="ECO:0000256" key="3">
    <source>
        <dbReference type="ARBA" id="ARBA00021035"/>
    </source>
</evidence>
<comment type="function">
    <text evidence="10">Confers DNA tethering and processivity to DNA polymerases and other proteins. Acts as a clamp, forming a ring around DNA (a reaction catalyzed by the clamp-loading complex) which diffuses in an ATP-independent manner freely and bidirectionally along dsDNA. Initially characterized for its ability to contact the catalytic subunit of DNA polymerase III (Pol III), a complex, multichain enzyme responsible for most of the replicative synthesis in bacteria; Pol III exhibits 3'-5' exonuclease proofreading activity. The beta chain is required for initiation of replication as well as for processivity of DNA replication.</text>
</comment>
<keyword evidence="6 10" id="KW-0548">Nucleotidyltransferase</keyword>
<feature type="domain" description="DNA polymerase III beta sliding clamp N-terminal" evidence="11">
    <location>
        <begin position="1"/>
        <end position="121"/>
    </location>
</feature>
<sequence length="378" mass="39978">MKFRVERDVLADAVAWTARSLPSRPSVPVLAGMLLDATADDGGRLRLSSFDYEVSAQVSVDIDAEEAGTTLVSGRLLAEITRNLPPQTVEISTDGAKVVVSCGSAKFTLLTLPVEDYPSLPAMPEQTGSIGSDAFAAAVGQVAVAAGRDDTLPMLTGVRIEIEGDTVTLASTDRYRLAVREIPWKPENPDVSAVALVPAKTLADTAKSLTSGAEVSIALANAESGEGMIGFEGGGRRTTTRLLDGEFPKYRALLPDSFNSVAEIQRTEFIEAVKRVSLVAERNTPLRLAFSEGRLVLEAGTGDEAQAVEALDASLDGDEVQIAFNSAFLLDGLSAIDSDVARLQFTTSTKPAIITGKPADDEASADYRYLIMPVRLSG</sequence>
<protein>
    <recommendedName>
        <fullName evidence="3 10">Beta sliding clamp</fullName>
    </recommendedName>
</protein>
<comment type="subunit">
    <text evidence="10">Forms a ring-shaped head-to-tail homodimer around DNA.</text>
</comment>
<keyword evidence="5 10" id="KW-0808">Transferase</keyword>
<evidence type="ECO:0000256" key="10">
    <source>
        <dbReference type="PIRNR" id="PIRNR000804"/>
    </source>
</evidence>
<comment type="subcellular location">
    <subcellularLocation>
        <location evidence="1 10">Cytoplasm</location>
    </subcellularLocation>
</comment>
<comment type="caution">
    <text evidence="14">The sequence shown here is derived from an EMBL/GenBank/DDBJ whole genome shotgun (WGS) entry which is preliminary data.</text>
</comment>
<dbReference type="GO" id="GO:0003887">
    <property type="term" value="F:DNA-directed DNA polymerase activity"/>
    <property type="evidence" value="ECO:0007669"/>
    <property type="project" value="UniProtKB-UniRule"/>
</dbReference>
<dbReference type="GO" id="GO:0008408">
    <property type="term" value="F:3'-5' exonuclease activity"/>
    <property type="evidence" value="ECO:0007669"/>
    <property type="project" value="InterPro"/>
</dbReference>
<dbReference type="PANTHER" id="PTHR30478">
    <property type="entry name" value="DNA POLYMERASE III SUBUNIT BETA"/>
    <property type="match status" value="1"/>
</dbReference>
<dbReference type="AlphaFoldDB" id="A0A841ECC6"/>
<evidence type="ECO:0000313" key="14">
    <source>
        <dbReference type="EMBL" id="MBB5998713.1"/>
    </source>
</evidence>
<dbReference type="Pfam" id="PF00712">
    <property type="entry name" value="DNA_pol3_beta"/>
    <property type="match status" value="1"/>
</dbReference>
<gene>
    <name evidence="14" type="ORF">HNR25_002464</name>
</gene>
<dbReference type="GO" id="GO:0009360">
    <property type="term" value="C:DNA polymerase III complex"/>
    <property type="evidence" value="ECO:0007669"/>
    <property type="project" value="InterPro"/>
</dbReference>
<dbReference type="CDD" id="cd00140">
    <property type="entry name" value="beta_clamp"/>
    <property type="match status" value="1"/>
</dbReference>
<dbReference type="InterPro" id="IPR046938">
    <property type="entry name" value="DNA_clamp_sf"/>
</dbReference>
<dbReference type="InterPro" id="IPR022635">
    <property type="entry name" value="DNA_polIII_beta_C"/>
</dbReference>
<proteinExistence type="inferred from homology"/>
<dbReference type="FunFam" id="3.10.150.10:FF:000004">
    <property type="entry name" value="Beta sliding clamp"/>
    <property type="match status" value="1"/>
</dbReference>
<dbReference type="RefSeq" id="WP_184635151.1">
    <property type="nucleotide sequence ID" value="NZ_BAABKT010000041.1"/>
</dbReference>
<dbReference type="InterPro" id="IPR022634">
    <property type="entry name" value="DNA_polIII_beta_N"/>
</dbReference>
<dbReference type="GO" id="GO:0006271">
    <property type="term" value="P:DNA strand elongation involved in DNA replication"/>
    <property type="evidence" value="ECO:0007669"/>
    <property type="project" value="TreeGrafter"/>
</dbReference>
<evidence type="ECO:0000256" key="1">
    <source>
        <dbReference type="ARBA" id="ARBA00004496"/>
    </source>
</evidence>
<evidence type="ECO:0000256" key="8">
    <source>
        <dbReference type="ARBA" id="ARBA00022932"/>
    </source>
</evidence>
<name>A0A841ECC6_9ACTN</name>
<dbReference type="GO" id="GO:0042802">
    <property type="term" value="F:identical protein binding"/>
    <property type="evidence" value="ECO:0007669"/>
    <property type="project" value="UniProtKB-ARBA"/>
</dbReference>
<evidence type="ECO:0000256" key="5">
    <source>
        <dbReference type="ARBA" id="ARBA00022679"/>
    </source>
</evidence>
<dbReference type="GO" id="GO:0005737">
    <property type="term" value="C:cytoplasm"/>
    <property type="evidence" value="ECO:0007669"/>
    <property type="project" value="UniProtKB-SubCell"/>
</dbReference>
<reference evidence="14 15" key="1">
    <citation type="submission" date="2020-08" db="EMBL/GenBank/DDBJ databases">
        <title>Sequencing the genomes of 1000 actinobacteria strains.</title>
        <authorList>
            <person name="Klenk H.-P."/>
        </authorList>
    </citation>
    <scope>NUCLEOTIDE SEQUENCE [LARGE SCALE GENOMIC DNA]</scope>
    <source>
        <strain evidence="14 15">DSM 44593</strain>
    </source>
</reference>
<evidence type="ECO:0000259" key="11">
    <source>
        <dbReference type="Pfam" id="PF00712"/>
    </source>
</evidence>
<feature type="domain" description="DNA polymerase III beta sliding clamp central" evidence="12">
    <location>
        <begin position="131"/>
        <end position="249"/>
    </location>
</feature>
<dbReference type="FunFam" id="3.10.150.10:FF:000005">
    <property type="entry name" value="Beta sliding clamp"/>
    <property type="match status" value="1"/>
</dbReference>
<evidence type="ECO:0000259" key="13">
    <source>
        <dbReference type="Pfam" id="PF02768"/>
    </source>
</evidence>
<keyword evidence="9" id="KW-0238">DNA-binding</keyword>
<dbReference type="Pfam" id="PF02767">
    <property type="entry name" value="DNA_pol3_beta_2"/>
    <property type="match status" value="1"/>
</dbReference>
<dbReference type="InterPro" id="IPR001001">
    <property type="entry name" value="DNA_polIII_beta"/>
</dbReference>
<evidence type="ECO:0000256" key="2">
    <source>
        <dbReference type="ARBA" id="ARBA00010752"/>
    </source>
</evidence>
<dbReference type="PANTHER" id="PTHR30478:SF0">
    <property type="entry name" value="BETA SLIDING CLAMP"/>
    <property type="match status" value="1"/>
</dbReference>
<evidence type="ECO:0000256" key="9">
    <source>
        <dbReference type="ARBA" id="ARBA00023125"/>
    </source>
</evidence>
<keyword evidence="15" id="KW-1185">Reference proteome</keyword>
<dbReference type="Proteomes" id="UP000578077">
    <property type="component" value="Unassembled WGS sequence"/>
</dbReference>
<keyword evidence="4 10" id="KW-0963">Cytoplasm</keyword>
<dbReference type="Gene3D" id="3.10.150.10">
    <property type="entry name" value="DNA Polymerase III, subunit A, domain 2"/>
    <property type="match status" value="3"/>
</dbReference>
<evidence type="ECO:0000259" key="12">
    <source>
        <dbReference type="Pfam" id="PF02767"/>
    </source>
</evidence>
<dbReference type="GO" id="GO:0003677">
    <property type="term" value="F:DNA binding"/>
    <property type="evidence" value="ECO:0007669"/>
    <property type="project" value="UniProtKB-UniRule"/>
</dbReference>
<feature type="domain" description="DNA polymerase III beta sliding clamp C-terminal" evidence="13">
    <location>
        <begin position="252"/>
        <end position="375"/>
    </location>
</feature>
<dbReference type="SUPFAM" id="SSF55979">
    <property type="entry name" value="DNA clamp"/>
    <property type="match status" value="3"/>
</dbReference>
<dbReference type="NCBIfam" id="TIGR00663">
    <property type="entry name" value="dnan"/>
    <property type="match status" value="1"/>
</dbReference>
<organism evidence="14 15">
    <name type="scientific">Streptomonospora salina</name>
    <dbReference type="NCBI Taxonomy" id="104205"/>
    <lineage>
        <taxon>Bacteria</taxon>
        <taxon>Bacillati</taxon>
        <taxon>Actinomycetota</taxon>
        <taxon>Actinomycetes</taxon>
        <taxon>Streptosporangiales</taxon>
        <taxon>Nocardiopsidaceae</taxon>
        <taxon>Streptomonospora</taxon>
    </lineage>
</organism>
<comment type="similarity">
    <text evidence="2 10">Belongs to the beta sliding clamp family.</text>
</comment>
<dbReference type="PIRSF" id="PIRSF000804">
    <property type="entry name" value="DNA_pol_III_b"/>
    <property type="match status" value="1"/>
</dbReference>
<evidence type="ECO:0000256" key="4">
    <source>
        <dbReference type="ARBA" id="ARBA00022490"/>
    </source>
</evidence>
<evidence type="ECO:0000313" key="15">
    <source>
        <dbReference type="Proteomes" id="UP000578077"/>
    </source>
</evidence>
<accession>A0A841ECC6</accession>
<dbReference type="EMBL" id="JACHLY010000001">
    <property type="protein sequence ID" value="MBB5998713.1"/>
    <property type="molecule type" value="Genomic_DNA"/>
</dbReference>
<evidence type="ECO:0000256" key="7">
    <source>
        <dbReference type="ARBA" id="ARBA00022705"/>
    </source>
</evidence>
<dbReference type="Pfam" id="PF02768">
    <property type="entry name" value="DNA_pol3_beta_3"/>
    <property type="match status" value="1"/>
</dbReference>